<reference evidence="6 7" key="1">
    <citation type="submission" date="2022-05" db="EMBL/GenBank/DDBJ databases">
        <title>Novel Pseudomonas spp. Isolated from a Rainbow Trout Aquaculture Facility.</title>
        <authorList>
            <person name="Testerman T."/>
            <person name="Graf J."/>
        </authorList>
    </citation>
    <scope>NUCLEOTIDE SEQUENCE [LARGE SCALE GENOMIC DNA]</scope>
    <source>
        <strain evidence="6 7">ID681</strain>
    </source>
</reference>
<sequence>MKGQRGITLIELMIVVAIIGILATIAMPMYTNHQARAKATAGLAEIAALKTAFEVRLTQGQDVANVAALGGKDSTANCTIVASGTAASGAGTLACTLVDAPAPVAGKVLTLTRAATGWACSTDIEADLAPAGCTAP</sequence>
<gene>
    <name evidence="6" type="ORF">M5G11_15185</name>
</gene>
<dbReference type="Proteomes" id="UP001148203">
    <property type="component" value="Unassembled WGS sequence"/>
</dbReference>
<dbReference type="InterPro" id="IPR001082">
    <property type="entry name" value="Pilin"/>
</dbReference>
<dbReference type="EMBL" id="JAMDGY010000043">
    <property type="protein sequence ID" value="MDD0991884.1"/>
    <property type="molecule type" value="Genomic_DNA"/>
</dbReference>
<dbReference type="RefSeq" id="WP_273910713.1">
    <property type="nucleotide sequence ID" value="NZ_JAMDGX010000032.1"/>
</dbReference>
<dbReference type="InterPro" id="IPR012902">
    <property type="entry name" value="N_methyl_site"/>
</dbReference>
<keyword evidence="5" id="KW-1133">Transmembrane helix</keyword>
<evidence type="ECO:0000313" key="6">
    <source>
        <dbReference type="EMBL" id="MDD0991884.1"/>
    </source>
</evidence>
<organism evidence="6 7">
    <name type="scientific">Pseudomonas fontis</name>
    <dbReference type="NCBI Taxonomy" id="2942633"/>
    <lineage>
        <taxon>Bacteria</taxon>
        <taxon>Pseudomonadati</taxon>
        <taxon>Pseudomonadota</taxon>
        <taxon>Gammaproteobacteria</taxon>
        <taxon>Pseudomonadales</taxon>
        <taxon>Pseudomonadaceae</taxon>
        <taxon>Pseudomonas</taxon>
    </lineage>
</organism>
<evidence type="ECO:0000256" key="5">
    <source>
        <dbReference type="SAM" id="Phobius"/>
    </source>
</evidence>
<dbReference type="Gene3D" id="3.30.700.10">
    <property type="entry name" value="Glycoprotein, Type 4 Pilin"/>
    <property type="match status" value="1"/>
</dbReference>
<dbReference type="InterPro" id="IPR045584">
    <property type="entry name" value="Pilin-like"/>
</dbReference>
<evidence type="ECO:0000256" key="2">
    <source>
        <dbReference type="ARBA" id="ARBA00022481"/>
    </source>
</evidence>
<dbReference type="SUPFAM" id="SSF54523">
    <property type="entry name" value="Pili subunits"/>
    <property type="match status" value="1"/>
</dbReference>
<evidence type="ECO:0000256" key="3">
    <source>
        <dbReference type="ARBA" id="ARBA00029638"/>
    </source>
</evidence>
<keyword evidence="7" id="KW-1185">Reference proteome</keyword>
<dbReference type="PRINTS" id="PR00813">
    <property type="entry name" value="BCTERIALGSPG"/>
</dbReference>
<dbReference type="Pfam" id="PF00114">
    <property type="entry name" value="Pilin"/>
    <property type="match status" value="1"/>
</dbReference>
<name>A0ABT5NUN6_9PSED</name>
<keyword evidence="5" id="KW-0472">Membrane</keyword>
<keyword evidence="5" id="KW-0812">Transmembrane</keyword>
<evidence type="ECO:0000256" key="1">
    <source>
        <dbReference type="ARBA" id="ARBA00005233"/>
    </source>
</evidence>
<dbReference type="Pfam" id="PF07963">
    <property type="entry name" value="N_methyl"/>
    <property type="match status" value="1"/>
</dbReference>
<accession>A0ABT5NUN6</accession>
<dbReference type="InterPro" id="IPR000983">
    <property type="entry name" value="Bac_GSPG_pilin"/>
</dbReference>
<dbReference type="PROSITE" id="PS00409">
    <property type="entry name" value="PROKAR_NTER_METHYL"/>
    <property type="match status" value="1"/>
</dbReference>
<feature type="transmembrane region" description="Helical" evidence="5">
    <location>
        <begin position="12"/>
        <end position="30"/>
    </location>
</feature>
<evidence type="ECO:0000256" key="4">
    <source>
        <dbReference type="RuleBase" id="RU000389"/>
    </source>
</evidence>
<comment type="similarity">
    <text evidence="1 4">Belongs to the N-Me-Phe pilin family.</text>
</comment>
<dbReference type="NCBIfam" id="TIGR02532">
    <property type="entry name" value="IV_pilin_GFxxxE"/>
    <property type="match status" value="1"/>
</dbReference>
<comment type="caution">
    <text evidence="6">The sequence shown here is derived from an EMBL/GenBank/DDBJ whole genome shotgun (WGS) entry which is preliminary data.</text>
</comment>
<proteinExistence type="inferred from homology"/>
<evidence type="ECO:0000313" key="7">
    <source>
        <dbReference type="Proteomes" id="UP001148203"/>
    </source>
</evidence>
<protein>
    <recommendedName>
        <fullName evidence="3">Pilin</fullName>
    </recommendedName>
</protein>
<keyword evidence="4" id="KW-0281">Fimbrium</keyword>
<keyword evidence="2" id="KW-0488">Methylation</keyword>